<dbReference type="PANTHER" id="PTHR37299:SF1">
    <property type="entry name" value="STAGE 0 SPORULATION PROTEIN A HOMOLOG"/>
    <property type="match status" value="1"/>
</dbReference>
<dbReference type="SUPFAM" id="SSF52172">
    <property type="entry name" value="CheY-like"/>
    <property type="match status" value="1"/>
</dbReference>
<keyword evidence="1" id="KW-0597">Phosphoprotein</keyword>
<feature type="domain" description="Response regulatory" evidence="2">
    <location>
        <begin position="16"/>
        <end position="129"/>
    </location>
</feature>
<dbReference type="SMART" id="SM00850">
    <property type="entry name" value="LytTR"/>
    <property type="match status" value="1"/>
</dbReference>
<name>A0ABW4QWI0_9BACT</name>
<sequence>MTTTLPDAAATLPPLRCLVVDDDPLSVQIVLNCIANTPFLQAVGSCASGMEATEVLRTQTQPLDVLFLDIEMPLMSGLDLLRLQVELPQVVLITSSEHYAVQAFEFAVSDYLLKPLSYPRFLQAAQKVLENITAERAAEVDAVGPAPALATEPDFTFVKMDTKLVRVDFREVQYVEALGDYVHIVTSHSKLIVYSTMRAIEEKFPPSQFVRVHRSFIANINCIQALEDNSLLIKDKYIPVGQTYLRNVLQRLNRL</sequence>
<dbReference type="Gene3D" id="3.40.50.2300">
    <property type="match status" value="1"/>
</dbReference>
<dbReference type="EMBL" id="JBHUFD010000005">
    <property type="protein sequence ID" value="MFD1873521.1"/>
    <property type="molecule type" value="Genomic_DNA"/>
</dbReference>
<dbReference type="SMART" id="SM00448">
    <property type="entry name" value="REC"/>
    <property type="match status" value="1"/>
</dbReference>
<feature type="domain" description="HTH LytTR-type" evidence="3">
    <location>
        <begin position="155"/>
        <end position="254"/>
    </location>
</feature>
<dbReference type="Pfam" id="PF00072">
    <property type="entry name" value="Response_reg"/>
    <property type="match status" value="1"/>
</dbReference>
<dbReference type="InterPro" id="IPR046947">
    <property type="entry name" value="LytR-like"/>
</dbReference>
<dbReference type="Gene3D" id="2.40.50.1020">
    <property type="entry name" value="LytTr DNA-binding domain"/>
    <property type="match status" value="1"/>
</dbReference>
<dbReference type="InterPro" id="IPR001789">
    <property type="entry name" value="Sig_transdc_resp-reg_receiver"/>
</dbReference>
<evidence type="ECO:0000259" key="2">
    <source>
        <dbReference type="PROSITE" id="PS50110"/>
    </source>
</evidence>
<evidence type="ECO:0000256" key="1">
    <source>
        <dbReference type="PROSITE-ProRule" id="PRU00169"/>
    </source>
</evidence>
<dbReference type="PROSITE" id="PS50930">
    <property type="entry name" value="HTH_LYTTR"/>
    <property type="match status" value="1"/>
</dbReference>
<proteinExistence type="predicted"/>
<dbReference type="InterPro" id="IPR007492">
    <property type="entry name" value="LytTR_DNA-bd_dom"/>
</dbReference>
<comment type="caution">
    <text evidence="4">The sequence shown here is derived from an EMBL/GenBank/DDBJ whole genome shotgun (WGS) entry which is preliminary data.</text>
</comment>
<feature type="modified residue" description="4-aspartylphosphate" evidence="1">
    <location>
        <position position="69"/>
    </location>
</feature>
<keyword evidence="5" id="KW-1185">Reference proteome</keyword>
<evidence type="ECO:0000259" key="3">
    <source>
        <dbReference type="PROSITE" id="PS50930"/>
    </source>
</evidence>
<accession>A0ABW4QWI0</accession>
<dbReference type="RefSeq" id="WP_382314486.1">
    <property type="nucleotide sequence ID" value="NZ_JBHUFD010000005.1"/>
</dbReference>
<reference evidence="5" key="1">
    <citation type="journal article" date="2019" name="Int. J. Syst. Evol. Microbiol.">
        <title>The Global Catalogue of Microorganisms (GCM) 10K type strain sequencing project: providing services to taxonomists for standard genome sequencing and annotation.</title>
        <authorList>
            <consortium name="The Broad Institute Genomics Platform"/>
            <consortium name="The Broad Institute Genome Sequencing Center for Infectious Disease"/>
            <person name="Wu L."/>
            <person name="Ma J."/>
        </authorList>
    </citation>
    <scope>NUCLEOTIDE SEQUENCE [LARGE SCALE GENOMIC DNA]</scope>
    <source>
        <strain evidence="5">CGMCC 1.15795</strain>
    </source>
</reference>
<evidence type="ECO:0000313" key="5">
    <source>
        <dbReference type="Proteomes" id="UP001597197"/>
    </source>
</evidence>
<gene>
    <name evidence="4" type="ORF">ACFSDX_13835</name>
</gene>
<organism evidence="4 5">
    <name type="scientific">Hymenobacter bucti</name>
    <dbReference type="NCBI Taxonomy" id="1844114"/>
    <lineage>
        <taxon>Bacteria</taxon>
        <taxon>Pseudomonadati</taxon>
        <taxon>Bacteroidota</taxon>
        <taxon>Cytophagia</taxon>
        <taxon>Cytophagales</taxon>
        <taxon>Hymenobacteraceae</taxon>
        <taxon>Hymenobacter</taxon>
    </lineage>
</organism>
<dbReference type="PROSITE" id="PS50110">
    <property type="entry name" value="RESPONSE_REGULATORY"/>
    <property type="match status" value="1"/>
</dbReference>
<dbReference type="PANTHER" id="PTHR37299">
    <property type="entry name" value="TRANSCRIPTIONAL REGULATOR-RELATED"/>
    <property type="match status" value="1"/>
</dbReference>
<dbReference type="Proteomes" id="UP001597197">
    <property type="component" value="Unassembled WGS sequence"/>
</dbReference>
<protein>
    <submittedName>
        <fullName evidence="4">LytR/AlgR family response regulator transcription factor</fullName>
    </submittedName>
</protein>
<evidence type="ECO:0000313" key="4">
    <source>
        <dbReference type="EMBL" id="MFD1873521.1"/>
    </source>
</evidence>
<dbReference type="Pfam" id="PF04397">
    <property type="entry name" value="LytTR"/>
    <property type="match status" value="1"/>
</dbReference>
<dbReference type="InterPro" id="IPR011006">
    <property type="entry name" value="CheY-like_superfamily"/>
</dbReference>